<evidence type="ECO:0000313" key="4">
    <source>
        <dbReference type="EMBL" id="MFD0924296.1"/>
    </source>
</evidence>
<evidence type="ECO:0000259" key="3">
    <source>
        <dbReference type="Pfam" id="PF07995"/>
    </source>
</evidence>
<dbReference type="InterPro" id="IPR011041">
    <property type="entry name" value="Quinoprot_gluc/sorb_DH_b-prop"/>
</dbReference>
<dbReference type="InterPro" id="IPR011042">
    <property type="entry name" value="6-blade_b-propeller_TolB-like"/>
</dbReference>
<keyword evidence="2" id="KW-0732">Signal</keyword>
<dbReference type="PROSITE" id="PS51257">
    <property type="entry name" value="PROKAR_LIPOPROTEIN"/>
    <property type="match status" value="1"/>
</dbReference>
<organism evidence="4 5">
    <name type="scientific">Williamsia deligens</name>
    <dbReference type="NCBI Taxonomy" id="321325"/>
    <lineage>
        <taxon>Bacteria</taxon>
        <taxon>Bacillati</taxon>
        <taxon>Actinomycetota</taxon>
        <taxon>Actinomycetes</taxon>
        <taxon>Mycobacteriales</taxon>
        <taxon>Nocardiaceae</taxon>
        <taxon>Williamsia</taxon>
    </lineage>
</organism>
<feature type="chain" id="PRO_5045299993" evidence="2">
    <location>
        <begin position="24"/>
        <end position="389"/>
    </location>
</feature>
<dbReference type="InterPro" id="IPR012938">
    <property type="entry name" value="Glc/Sorbosone_DH"/>
</dbReference>
<reference evidence="5" key="1">
    <citation type="journal article" date="2019" name="Int. J. Syst. Evol. Microbiol.">
        <title>The Global Catalogue of Microorganisms (GCM) 10K type strain sequencing project: providing services to taxonomists for standard genome sequencing and annotation.</title>
        <authorList>
            <consortium name="The Broad Institute Genomics Platform"/>
            <consortium name="The Broad Institute Genome Sequencing Center for Infectious Disease"/>
            <person name="Wu L."/>
            <person name="Ma J."/>
        </authorList>
    </citation>
    <scope>NUCLEOTIDE SEQUENCE [LARGE SCALE GENOMIC DNA]</scope>
    <source>
        <strain evidence="5">CCUG 50873</strain>
    </source>
</reference>
<evidence type="ECO:0000256" key="1">
    <source>
        <dbReference type="SAM" id="MobiDB-lite"/>
    </source>
</evidence>
<name>A0ABW3G5L9_9NOCA</name>
<dbReference type="Proteomes" id="UP001597068">
    <property type="component" value="Unassembled WGS sequence"/>
</dbReference>
<keyword evidence="5" id="KW-1185">Reference proteome</keyword>
<protein>
    <submittedName>
        <fullName evidence="4">PQQ-dependent sugar dehydrogenase</fullName>
    </submittedName>
</protein>
<feature type="domain" description="Glucose/Sorbosone dehydrogenase" evidence="3">
    <location>
        <begin position="61"/>
        <end position="380"/>
    </location>
</feature>
<dbReference type="Pfam" id="PF07995">
    <property type="entry name" value="GSDH"/>
    <property type="match status" value="1"/>
</dbReference>
<accession>A0ABW3G5L9</accession>
<dbReference type="SUPFAM" id="SSF50952">
    <property type="entry name" value="Soluble quinoprotein glucose dehydrogenase"/>
    <property type="match status" value="1"/>
</dbReference>
<proteinExistence type="predicted"/>
<sequence>MNRSRIARYSPAALAVTVVLVVAACSSGRSTDASPSSTLTGPVASSAPSGAVRVDEMMTGLDHPWDVVLDSAGSIVTGERSGRIMVRHNDGRVDQVRADTGDVRARGEGGLMGLALARDFDTSRSVYTCFASTAGDVRVVRWTAAPDWTSMTRVQDVLTGIPLSASGRHSGCRILPAPDGTLFVSTGDTANPTVAQDLRSLGGKVLHVNGDGSAAGGTIPGTRIHSYGHRNPQGMAFLPGTDRLYTTEHGPTTDDEMNLEAAGANYGWDPDTGDGSYDESVPMTDTGKFPDAQRAVWSSGSPTLAVADLDVLGSSWKQYSGMVVVAALKAQRLVLLRLSPDGRSTTERVDLLQGSQGRLRSVTTAPDGSLLVTTDNGDGADKVLRVGPA</sequence>
<dbReference type="PANTHER" id="PTHR19328">
    <property type="entry name" value="HEDGEHOG-INTERACTING PROTEIN"/>
    <property type="match status" value="1"/>
</dbReference>
<evidence type="ECO:0000256" key="2">
    <source>
        <dbReference type="SAM" id="SignalP"/>
    </source>
</evidence>
<feature type="region of interest" description="Disordered" evidence="1">
    <location>
        <begin position="28"/>
        <end position="48"/>
    </location>
</feature>
<dbReference type="PANTHER" id="PTHR19328:SF13">
    <property type="entry name" value="HIPL1 PROTEIN"/>
    <property type="match status" value="1"/>
</dbReference>
<evidence type="ECO:0000313" key="5">
    <source>
        <dbReference type="Proteomes" id="UP001597068"/>
    </source>
</evidence>
<gene>
    <name evidence="4" type="ORF">ACFQ04_00960</name>
</gene>
<dbReference type="Gene3D" id="2.120.10.30">
    <property type="entry name" value="TolB, C-terminal domain"/>
    <property type="match status" value="1"/>
</dbReference>
<dbReference type="EMBL" id="JBHTIL010000001">
    <property type="protein sequence ID" value="MFD0924296.1"/>
    <property type="molecule type" value="Genomic_DNA"/>
</dbReference>
<feature type="signal peptide" evidence="2">
    <location>
        <begin position="1"/>
        <end position="23"/>
    </location>
</feature>
<feature type="compositionally biased region" description="Polar residues" evidence="1">
    <location>
        <begin position="28"/>
        <end position="40"/>
    </location>
</feature>
<dbReference type="RefSeq" id="WP_253647653.1">
    <property type="nucleotide sequence ID" value="NZ_BAAAMO010000002.1"/>
</dbReference>
<comment type="caution">
    <text evidence="4">The sequence shown here is derived from an EMBL/GenBank/DDBJ whole genome shotgun (WGS) entry which is preliminary data.</text>
</comment>